<dbReference type="Gene3D" id="2.40.50.180">
    <property type="entry name" value="CheA-289, Domain 4"/>
    <property type="match status" value="1"/>
</dbReference>
<dbReference type="GO" id="GO:0004673">
    <property type="term" value="F:protein histidine kinase activity"/>
    <property type="evidence" value="ECO:0007669"/>
    <property type="project" value="UniProtKB-EC"/>
</dbReference>
<dbReference type="PANTHER" id="PTHR43395">
    <property type="entry name" value="SENSOR HISTIDINE KINASE CHEA"/>
    <property type="match status" value="1"/>
</dbReference>
<dbReference type="AlphaFoldDB" id="A0A0F9BJ42"/>
<evidence type="ECO:0000259" key="4">
    <source>
        <dbReference type="Pfam" id="PF02518"/>
    </source>
</evidence>
<comment type="caution">
    <text evidence="5">The sequence shown here is derived from an EMBL/GenBank/DDBJ whole genome shotgun (WGS) entry which is preliminary data.</text>
</comment>
<gene>
    <name evidence="5" type="ORF">LCGC14_2441030</name>
</gene>
<evidence type="ECO:0000259" key="3">
    <source>
        <dbReference type="Pfam" id="PF01584"/>
    </source>
</evidence>
<dbReference type="EMBL" id="LAZR01037563">
    <property type="protein sequence ID" value="KKL21880.1"/>
    <property type="molecule type" value="Genomic_DNA"/>
</dbReference>
<protein>
    <recommendedName>
        <fullName evidence="2">histidine kinase</fullName>
        <ecNumber evidence="2">2.7.13.3</ecNumber>
    </recommendedName>
</protein>
<evidence type="ECO:0000256" key="2">
    <source>
        <dbReference type="ARBA" id="ARBA00012438"/>
    </source>
</evidence>
<comment type="catalytic activity">
    <reaction evidence="1">
        <text>ATP + protein L-histidine = ADP + protein N-phospho-L-histidine.</text>
        <dbReference type="EC" id="2.7.13.3"/>
    </reaction>
</comment>
<sequence length="169" mass="18508">EISDEKTIELLGTPGLSTAKTITDISGRGVGMDVVINKVQDIGGHVQITTETGKGTTMILLLPLSVSIIGGLIVNISNEKFVLPLSSIITTLKINNNEIKSLHGIEVIEYQDKIVPIVRVSDILEIQQDQYVVPDKVTIVIVDKGGKPYGRRITHFRCGCRQRNGKEYI</sequence>
<dbReference type="Pfam" id="PF01584">
    <property type="entry name" value="CheW"/>
    <property type="match status" value="1"/>
</dbReference>
<dbReference type="InterPro" id="IPR036890">
    <property type="entry name" value="HATPase_C_sf"/>
</dbReference>
<feature type="non-terminal residue" evidence="5">
    <location>
        <position position="1"/>
    </location>
</feature>
<dbReference type="SUPFAM" id="SSF50341">
    <property type="entry name" value="CheW-like"/>
    <property type="match status" value="1"/>
</dbReference>
<evidence type="ECO:0000256" key="1">
    <source>
        <dbReference type="ARBA" id="ARBA00000085"/>
    </source>
</evidence>
<dbReference type="InterPro" id="IPR051315">
    <property type="entry name" value="Bact_Chemotaxis_CheA"/>
</dbReference>
<dbReference type="EC" id="2.7.13.3" evidence="2"/>
<organism evidence="5">
    <name type="scientific">marine sediment metagenome</name>
    <dbReference type="NCBI Taxonomy" id="412755"/>
    <lineage>
        <taxon>unclassified sequences</taxon>
        <taxon>metagenomes</taxon>
        <taxon>ecological metagenomes</taxon>
    </lineage>
</organism>
<accession>A0A0F9BJ42</accession>
<feature type="domain" description="CheW-like" evidence="3">
    <location>
        <begin position="71"/>
        <end position="150"/>
    </location>
</feature>
<dbReference type="InterPro" id="IPR002545">
    <property type="entry name" value="CheW-lke_dom"/>
</dbReference>
<dbReference type="InterPro" id="IPR004358">
    <property type="entry name" value="Sig_transdc_His_kin-like_C"/>
</dbReference>
<feature type="domain" description="Histidine kinase/HSP90-like ATPase" evidence="4">
    <location>
        <begin position="6"/>
        <end position="65"/>
    </location>
</feature>
<dbReference type="SUPFAM" id="SSF55874">
    <property type="entry name" value="ATPase domain of HSP90 chaperone/DNA topoisomerase II/histidine kinase"/>
    <property type="match status" value="1"/>
</dbReference>
<dbReference type="PANTHER" id="PTHR43395:SF1">
    <property type="entry name" value="CHEMOTAXIS PROTEIN CHEA"/>
    <property type="match status" value="1"/>
</dbReference>
<proteinExistence type="predicted"/>
<dbReference type="PRINTS" id="PR00344">
    <property type="entry name" value="BCTRLSENSOR"/>
</dbReference>
<dbReference type="InterPro" id="IPR036061">
    <property type="entry name" value="CheW-like_dom_sf"/>
</dbReference>
<dbReference type="GO" id="GO:0007165">
    <property type="term" value="P:signal transduction"/>
    <property type="evidence" value="ECO:0007669"/>
    <property type="project" value="InterPro"/>
</dbReference>
<dbReference type="InterPro" id="IPR003594">
    <property type="entry name" value="HATPase_dom"/>
</dbReference>
<reference evidence="5" key="1">
    <citation type="journal article" date="2015" name="Nature">
        <title>Complex archaea that bridge the gap between prokaryotes and eukaryotes.</title>
        <authorList>
            <person name="Spang A."/>
            <person name="Saw J.H."/>
            <person name="Jorgensen S.L."/>
            <person name="Zaremba-Niedzwiedzka K."/>
            <person name="Martijn J."/>
            <person name="Lind A.E."/>
            <person name="van Eijk R."/>
            <person name="Schleper C."/>
            <person name="Guy L."/>
            <person name="Ettema T.J."/>
        </authorList>
    </citation>
    <scope>NUCLEOTIDE SEQUENCE</scope>
</reference>
<name>A0A0F9BJ42_9ZZZZ</name>
<evidence type="ECO:0000313" key="5">
    <source>
        <dbReference type="EMBL" id="KKL21880.1"/>
    </source>
</evidence>
<dbReference type="Pfam" id="PF02518">
    <property type="entry name" value="HATPase_c"/>
    <property type="match status" value="1"/>
</dbReference>
<dbReference type="Gene3D" id="3.30.565.10">
    <property type="entry name" value="Histidine kinase-like ATPase, C-terminal domain"/>
    <property type="match status" value="1"/>
</dbReference>
<dbReference type="GO" id="GO:0006935">
    <property type="term" value="P:chemotaxis"/>
    <property type="evidence" value="ECO:0007669"/>
    <property type="project" value="InterPro"/>
</dbReference>